<reference evidence="4" key="1">
    <citation type="submission" date="2022-11" db="UniProtKB">
        <authorList>
            <consortium name="WormBaseParasite"/>
        </authorList>
    </citation>
    <scope>IDENTIFICATION</scope>
</reference>
<keyword evidence="1" id="KW-0472">Membrane</keyword>
<name>A0A915DAU0_9BILA</name>
<dbReference type="AlphaFoldDB" id="A0A915DAU0"/>
<evidence type="ECO:0000313" key="3">
    <source>
        <dbReference type="Proteomes" id="UP000887574"/>
    </source>
</evidence>
<proteinExistence type="predicted"/>
<keyword evidence="2" id="KW-0732">Signal</keyword>
<keyword evidence="3" id="KW-1185">Reference proteome</keyword>
<keyword evidence="1" id="KW-1133">Transmembrane helix</keyword>
<feature type="chain" id="PRO_5036789664" evidence="2">
    <location>
        <begin position="25"/>
        <end position="607"/>
    </location>
</feature>
<evidence type="ECO:0000256" key="2">
    <source>
        <dbReference type="SAM" id="SignalP"/>
    </source>
</evidence>
<dbReference type="WBParaSite" id="jg17464">
    <property type="protein sequence ID" value="jg17464"/>
    <property type="gene ID" value="jg17464"/>
</dbReference>
<protein>
    <submittedName>
        <fullName evidence="4">Uncharacterized protein</fullName>
    </submittedName>
</protein>
<feature type="signal peptide" evidence="2">
    <location>
        <begin position="1"/>
        <end position="24"/>
    </location>
</feature>
<sequence length="607" mass="65625">MYKTLTFLLLSAIADVEFIGTADSDLFSCYYGEGEDPVLSSVQECHPETNRWCLKIISEDPSLQLERSQTKRFALADGSERRILKPRADNCPALIASSVISGTGAEFFQVSAVNQCWCENTEHRKITSVRQNAHCTAPVQQCDTGDICPEFGNRCAKADFNLSSIKMSFDAYTVCCCDSLKCNMTNPNVSKPSIIAFLLIMIVLICCILSAASMLPRSDVPFQVSEFTFPAIIPPVISRAASHSSQPIKGSTSISNSQEPHALSSSFNSFEPADIDMALNSFVDDSDFPELDPVLGNSSRVSSSSSSSYAPSSNGYYTIAPADSDVLLSRMLASIPAYQSHDRYESVSSSSYTSFQGSIQLAAGRINALCHNRRLVPIWFRPPPPVTSMPYAVKRDDEVEASQPGPKGSLQLNQSPVLKVQHSSQRQCNISSQQISPSPSVCTENAASITPRPKCSGIDSPPHVVDNTFSLTPFTGSTIGTYGEDREDIPACTEVHVCEPVLNYPDQSISIGNSIQINSAMLTATEIQPEIIIGPGTDCPISSSLYPVYDACVDPVRVTPVNSVFQVDANKRTVPYSSSSINSYQPGALCSKLSYPGASCSNYPVLI</sequence>
<evidence type="ECO:0000256" key="1">
    <source>
        <dbReference type="SAM" id="Phobius"/>
    </source>
</evidence>
<dbReference type="Proteomes" id="UP000887574">
    <property type="component" value="Unplaced"/>
</dbReference>
<keyword evidence="1" id="KW-0812">Transmembrane</keyword>
<feature type="transmembrane region" description="Helical" evidence="1">
    <location>
        <begin position="194"/>
        <end position="215"/>
    </location>
</feature>
<accession>A0A915DAU0</accession>
<evidence type="ECO:0000313" key="4">
    <source>
        <dbReference type="WBParaSite" id="jg17464"/>
    </source>
</evidence>
<organism evidence="3 4">
    <name type="scientific">Ditylenchus dipsaci</name>
    <dbReference type="NCBI Taxonomy" id="166011"/>
    <lineage>
        <taxon>Eukaryota</taxon>
        <taxon>Metazoa</taxon>
        <taxon>Ecdysozoa</taxon>
        <taxon>Nematoda</taxon>
        <taxon>Chromadorea</taxon>
        <taxon>Rhabditida</taxon>
        <taxon>Tylenchina</taxon>
        <taxon>Tylenchomorpha</taxon>
        <taxon>Sphaerularioidea</taxon>
        <taxon>Anguinidae</taxon>
        <taxon>Anguininae</taxon>
        <taxon>Ditylenchus</taxon>
    </lineage>
</organism>